<organism evidence="1 2">
    <name type="scientific">Teretinema zuelzerae</name>
    <dbReference type="NCBI Taxonomy" id="156"/>
    <lineage>
        <taxon>Bacteria</taxon>
        <taxon>Pseudomonadati</taxon>
        <taxon>Spirochaetota</taxon>
        <taxon>Spirochaetia</taxon>
        <taxon>Spirochaetales</taxon>
        <taxon>Treponemataceae</taxon>
        <taxon>Teretinema</taxon>
    </lineage>
</organism>
<comment type="caution">
    <text evidence="1">The sequence shown here is derived from an EMBL/GenBank/DDBJ whole genome shotgun (WGS) entry which is preliminary data.</text>
</comment>
<dbReference type="Gene3D" id="3.30.360.10">
    <property type="entry name" value="Dihydrodipicolinate Reductase, domain 2"/>
    <property type="match status" value="1"/>
</dbReference>
<reference evidence="1" key="1">
    <citation type="submission" date="2021-08" db="EMBL/GenBank/DDBJ databases">
        <title>Comparative analyses of Brucepasteria parasyntrophica and Teretinema zuelzerae.</title>
        <authorList>
            <person name="Song Y."/>
            <person name="Brune A."/>
        </authorList>
    </citation>
    <scope>NUCLEOTIDE SEQUENCE</scope>
    <source>
        <strain evidence="1">DSM 1903</strain>
    </source>
</reference>
<evidence type="ECO:0000313" key="1">
    <source>
        <dbReference type="EMBL" id="MCD1654473.1"/>
    </source>
</evidence>
<dbReference type="EMBL" id="JAINWA010000002">
    <property type="protein sequence ID" value="MCD1654473.1"/>
    <property type="molecule type" value="Genomic_DNA"/>
</dbReference>
<gene>
    <name evidence="1" type="ORF">K7J14_07110</name>
</gene>
<dbReference type="RefSeq" id="WP_230754804.1">
    <property type="nucleotide sequence ID" value="NZ_JAINWA010000002.1"/>
</dbReference>
<proteinExistence type="predicted"/>
<dbReference type="Proteomes" id="UP001198163">
    <property type="component" value="Unassembled WGS sequence"/>
</dbReference>
<dbReference type="AlphaFoldDB" id="A0AAE3EJ75"/>
<keyword evidence="2" id="KW-1185">Reference proteome</keyword>
<sequence>MAQDIDAAVQLLGLPLSVECMNNQQNDCVLVFKYESAIVTIDGSTNMHDNYPFTTRHSVSGKNGSATLDWSFVDCPKFKMVYSNNSGQRTLDIGDYDPYQYELEHIINGIAVKNTANFDIESMYNSANLAFKCRDMLKK</sequence>
<accession>A0AAE3EJ75</accession>
<protein>
    <submittedName>
        <fullName evidence="1">Uncharacterized protein</fullName>
    </submittedName>
</protein>
<name>A0AAE3EJ75_9SPIR</name>
<evidence type="ECO:0000313" key="2">
    <source>
        <dbReference type="Proteomes" id="UP001198163"/>
    </source>
</evidence>